<feature type="coiled-coil region" evidence="1">
    <location>
        <begin position="39"/>
        <end position="66"/>
    </location>
</feature>
<evidence type="ECO:0000313" key="3">
    <source>
        <dbReference type="Proteomes" id="UP001516400"/>
    </source>
</evidence>
<dbReference type="Pfam" id="PF14945">
    <property type="entry name" value="LLC1"/>
    <property type="match status" value="1"/>
</dbReference>
<dbReference type="EMBL" id="JABFTP020000185">
    <property type="protein sequence ID" value="KAL3288377.1"/>
    <property type="molecule type" value="Genomic_DNA"/>
</dbReference>
<sequence length="130" mass="15677">MGDKRNQLSRKEILLVHDCSVWKLHVKNEQKAARNWHGKNQWIDINQDMEKKLNEMSKKSEFLKEVFTDKVEDTRSIKPVPESVNHQYGWIASKEEFQNKIPDNMRLLQLPPHYKLVIPYDHPYWCYLRS</sequence>
<reference evidence="2 3" key="1">
    <citation type="journal article" date="2021" name="BMC Biol.">
        <title>Horizontally acquired antibacterial genes associated with adaptive radiation of ladybird beetles.</title>
        <authorList>
            <person name="Li H.S."/>
            <person name="Tang X.F."/>
            <person name="Huang Y.H."/>
            <person name="Xu Z.Y."/>
            <person name="Chen M.L."/>
            <person name="Du X.Y."/>
            <person name="Qiu B.Y."/>
            <person name="Chen P.T."/>
            <person name="Zhang W."/>
            <person name="Slipinski A."/>
            <person name="Escalona H.E."/>
            <person name="Waterhouse R.M."/>
            <person name="Zwick A."/>
            <person name="Pang H."/>
        </authorList>
    </citation>
    <scope>NUCLEOTIDE SEQUENCE [LARGE SCALE GENOMIC DNA]</scope>
    <source>
        <strain evidence="2">SYSU2018</strain>
    </source>
</reference>
<protein>
    <submittedName>
        <fullName evidence="2">Uncharacterized protein</fullName>
    </submittedName>
</protein>
<name>A0ABD2PC44_9CUCU</name>
<proteinExistence type="predicted"/>
<organism evidence="2 3">
    <name type="scientific">Cryptolaemus montrouzieri</name>
    <dbReference type="NCBI Taxonomy" id="559131"/>
    <lineage>
        <taxon>Eukaryota</taxon>
        <taxon>Metazoa</taxon>
        <taxon>Ecdysozoa</taxon>
        <taxon>Arthropoda</taxon>
        <taxon>Hexapoda</taxon>
        <taxon>Insecta</taxon>
        <taxon>Pterygota</taxon>
        <taxon>Neoptera</taxon>
        <taxon>Endopterygota</taxon>
        <taxon>Coleoptera</taxon>
        <taxon>Polyphaga</taxon>
        <taxon>Cucujiformia</taxon>
        <taxon>Coccinelloidea</taxon>
        <taxon>Coccinellidae</taxon>
        <taxon>Scymninae</taxon>
        <taxon>Scymnini</taxon>
        <taxon>Cryptolaemus</taxon>
    </lineage>
</organism>
<keyword evidence="3" id="KW-1185">Reference proteome</keyword>
<accession>A0ABD2PC44</accession>
<dbReference type="Proteomes" id="UP001516400">
    <property type="component" value="Unassembled WGS sequence"/>
</dbReference>
<gene>
    <name evidence="2" type="ORF">HHI36_002825</name>
</gene>
<evidence type="ECO:0000313" key="2">
    <source>
        <dbReference type="EMBL" id="KAL3288377.1"/>
    </source>
</evidence>
<dbReference type="InterPro" id="IPR020339">
    <property type="entry name" value="C20orf85-like"/>
</dbReference>
<comment type="caution">
    <text evidence="2">The sequence shown here is derived from an EMBL/GenBank/DDBJ whole genome shotgun (WGS) entry which is preliminary data.</text>
</comment>
<keyword evidence="1" id="KW-0175">Coiled coil</keyword>
<evidence type="ECO:0000256" key="1">
    <source>
        <dbReference type="SAM" id="Coils"/>
    </source>
</evidence>
<dbReference type="AlphaFoldDB" id="A0ABD2PC44"/>